<keyword evidence="5 7" id="KW-0472">Membrane</keyword>
<keyword evidence="3 7" id="KW-0812">Transmembrane</keyword>
<dbReference type="GO" id="GO:0005886">
    <property type="term" value="C:plasma membrane"/>
    <property type="evidence" value="ECO:0007669"/>
    <property type="project" value="UniProtKB-SubCell"/>
</dbReference>
<dbReference type="AlphaFoldDB" id="A0A918NBK0"/>
<evidence type="ECO:0000256" key="3">
    <source>
        <dbReference type="ARBA" id="ARBA00022692"/>
    </source>
</evidence>
<feature type="transmembrane region" description="Helical" evidence="7">
    <location>
        <begin position="109"/>
        <end position="128"/>
    </location>
</feature>
<reference evidence="8 9" key="1">
    <citation type="journal article" date="2014" name="Int. J. Syst. Evol. Microbiol.">
        <title>Complete genome sequence of Corynebacterium casei LMG S-19264T (=DSM 44701T), isolated from a smear-ripened cheese.</title>
        <authorList>
            <consortium name="US DOE Joint Genome Institute (JGI-PGF)"/>
            <person name="Walter F."/>
            <person name="Albersmeier A."/>
            <person name="Kalinowski J."/>
            <person name="Ruckert C."/>
        </authorList>
    </citation>
    <scope>NUCLEOTIDE SEQUENCE [LARGE SCALE GENOMIC DNA]</scope>
    <source>
        <strain evidence="8 9">KCTC 23968</strain>
    </source>
</reference>
<dbReference type="PANTHER" id="PTHR30213">
    <property type="entry name" value="INNER MEMBRANE PROTEIN YHJD"/>
    <property type="match status" value="1"/>
</dbReference>
<keyword evidence="9" id="KW-1185">Reference proteome</keyword>
<feature type="transmembrane region" description="Helical" evidence="7">
    <location>
        <begin position="194"/>
        <end position="214"/>
    </location>
</feature>
<evidence type="ECO:0000313" key="9">
    <source>
        <dbReference type="Proteomes" id="UP000600865"/>
    </source>
</evidence>
<dbReference type="Pfam" id="PF03631">
    <property type="entry name" value="Virul_fac_BrkB"/>
    <property type="match status" value="1"/>
</dbReference>
<feature type="transmembrane region" description="Helical" evidence="7">
    <location>
        <begin position="40"/>
        <end position="63"/>
    </location>
</feature>
<protein>
    <submittedName>
        <fullName evidence="8">Ribonuclease</fullName>
    </submittedName>
</protein>
<organism evidence="8 9">
    <name type="scientific">Litorimonas cladophorae</name>
    <dbReference type="NCBI Taxonomy" id="1220491"/>
    <lineage>
        <taxon>Bacteria</taxon>
        <taxon>Pseudomonadati</taxon>
        <taxon>Pseudomonadota</taxon>
        <taxon>Alphaproteobacteria</taxon>
        <taxon>Maricaulales</taxon>
        <taxon>Robiginitomaculaceae</taxon>
    </lineage>
</organism>
<dbReference type="PANTHER" id="PTHR30213:SF0">
    <property type="entry name" value="UPF0761 MEMBRANE PROTEIN YIHY"/>
    <property type="match status" value="1"/>
</dbReference>
<comment type="subcellular location">
    <subcellularLocation>
        <location evidence="1">Cell membrane</location>
        <topology evidence="1">Multi-pass membrane protein</topology>
    </subcellularLocation>
</comment>
<keyword evidence="2" id="KW-1003">Cell membrane</keyword>
<feature type="region of interest" description="Disordered" evidence="6">
    <location>
        <begin position="330"/>
        <end position="357"/>
    </location>
</feature>
<keyword evidence="4 7" id="KW-1133">Transmembrane helix</keyword>
<evidence type="ECO:0000256" key="1">
    <source>
        <dbReference type="ARBA" id="ARBA00004651"/>
    </source>
</evidence>
<evidence type="ECO:0000256" key="6">
    <source>
        <dbReference type="SAM" id="MobiDB-lite"/>
    </source>
</evidence>
<comment type="caution">
    <text evidence="8">The sequence shown here is derived from an EMBL/GenBank/DDBJ whole genome shotgun (WGS) entry which is preliminary data.</text>
</comment>
<gene>
    <name evidence="8" type="ORF">GCM10011309_00360</name>
</gene>
<feature type="transmembrane region" description="Helical" evidence="7">
    <location>
        <begin position="260"/>
        <end position="282"/>
    </location>
</feature>
<evidence type="ECO:0000256" key="7">
    <source>
        <dbReference type="SAM" id="Phobius"/>
    </source>
</evidence>
<sequence>MKEFTRDFEQTDVDSPWKYSGGDWFSVLKRTWLAAHHDNVSVIAAGVAFFSLLAVFPLISAALSTFSYFANPGDVDGIIDTVASLLPGEAFSILEGQVTSVLSAPPSNASFGIFISLGIAFFSAGAGIRAMMRAMNVAYEEIEDRNPLVFLLYATLMTLGSLIFVWISLLVIIGVPAALTYAHLEGSAQIATRILPWVLLVTVFCFACGVMYRFGPSRRPARKRWLFPGIAFALVSWMSISFGFSKFVQQFGNYNETFGGLASVVILLVWLWLTATVVILGAQINSELERQTIADTTRGPARPLGKRGAAMADFVAKFTAQKVLMTEVSAPSGPEPMAEGQIIPDEVPGPTADPKIT</sequence>
<dbReference type="Proteomes" id="UP000600865">
    <property type="component" value="Unassembled WGS sequence"/>
</dbReference>
<dbReference type="NCBIfam" id="TIGR00765">
    <property type="entry name" value="yihY_not_rbn"/>
    <property type="match status" value="1"/>
</dbReference>
<accession>A0A918NBK0</accession>
<feature type="transmembrane region" description="Helical" evidence="7">
    <location>
        <begin position="149"/>
        <end position="182"/>
    </location>
</feature>
<dbReference type="InterPro" id="IPR017039">
    <property type="entry name" value="Virul_fac_BrkB"/>
</dbReference>
<evidence type="ECO:0000256" key="4">
    <source>
        <dbReference type="ARBA" id="ARBA00022989"/>
    </source>
</evidence>
<feature type="transmembrane region" description="Helical" evidence="7">
    <location>
        <begin position="226"/>
        <end position="248"/>
    </location>
</feature>
<name>A0A918NBK0_9PROT</name>
<dbReference type="EMBL" id="BMYV01000001">
    <property type="protein sequence ID" value="GGX55673.1"/>
    <property type="molecule type" value="Genomic_DNA"/>
</dbReference>
<proteinExistence type="predicted"/>
<dbReference type="RefSeq" id="WP_189579710.1">
    <property type="nucleotide sequence ID" value="NZ_BMYV01000001.1"/>
</dbReference>
<evidence type="ECO:0000256" key="5">
    <source>
        <dbReference type="ARBA" id="ARBA00023136"/>
    </source>
</evidence>
<evidence type="ECO:0000256" key="2">
    <source>
        <dbReference type="ARBA" id="ARBA00022475"/>
    </source>
</evidence>
<evidence type="ECO:0000313" key="8">
    <source>
        <dbReference type="EMBL" id="GGX55673.1"/>
    </source>
</evidence>